<dbReference type="EMBL" id="WLYK01000013">
    <property type="protein sequence ID" value="MTD17066.1"/>
    <property type="molecule type" value="Genomic_DNA"/>
</dbReference>
<feature type="domain" description="Metallo-beta-lactamase" evidence="1">
    <location>
        <begin position="37"/>
        <end position="194"/>
    </location>
</feature>
<dbReference type="InterPro" id="IPR036388">
    <property type="entry name" value="WH-like_DNA-bd_sf"/>
</dbReference>
<organism evidence="2 3">
    <name type="scientific">Nakamurella alba</name>
    <dbReference type="NCBI Taxonomy" id="2665158"/>
    <lineage>
        <taxon>Bacteria</taxon>
        <taxon>Bacillati</taxon>
        <taxon>Actinomycetota</taxon>
        <taxon>Actinomycetes</taxon>
        <taxon>Nakamurellales</taxon>
        <taxon>Nakamurellaceae</taxon>
        <taxon>Nakamurella</taxon>
    </lineage>
</organism>
<dbReference type="CDD" id="cd16278">
    <property type="entry name" value="metallo-hydrolase-like_MBL-fold"/>
    <property type="match status" value="1"/>
</dbReference>
<gene>
    <name evidence="2" type="ORF">GIS00_24320</name>
</gene>
<dbReference type="PANTHER" id="PTHR23131">
    <property type="entry name" value="ENDORIBONUCLEASE LACTB2"/>
    <property type="match status" value="1"/>
</dbReference>
<dbReference type="InterPro" id="IPR036866">
    <property type="entry name" value="RibonucZ/Hydroxyglut_hydro"/>
</dbReference>
<dbReference type="Gene3D" id="1.10.10.10">
    <property type="entry name" value="Winged helix-like DNA-binding domain superfamily/Winged helix DNA-binding domain"/>
    <property type="match status" value="1"/>
</dbReference>
<dbReference type="AlphaFoldDB" id="A0A7K1FSF1"/>
<protein>
    <submittedName>
        <fullName evidence="2">MBL fold metallo-hydrolase</fullName>
    </submittedName>
</protein>
<dbReference type="PANTHER" id="PTHR23131:SF0">
    <property type="entry name" value="ENDORIBONUCLEASE LACTB2"/>
    <property type="match status" value="1"/>
</dbReference>
<sequence>MTAAPQPQHPATGVWRTVGHGVQVLLADNPGPMTLDGTNSYLIRGEKRSVVVDPGPDDAAHLDTLAAAGPALVLITHRHVDHTAGSPGLRARTGAPVRAVDPEHCHGGDPLTDGETVDLGGRSVRVLATPGHTSDSVSFEIVDAAGDVEAVLTGDTILGRGTTVLAPPDGDLGDYLDSLDRLAAVGRVRVLPAHGPDLPDMVEAAAAYRAHREQRLDQIRAALAVLGPDAGVAEVTDHVYTDIDPSVRGAAEMSVRAQLDFLAARR</sequence>
<dbReference type="InterPro" id="IPR001279">
    <property type="entry name" value="Metallo-B-lactamas"/>
</dbReference>
<accession>A0A7K1FSF1</accession>
<dbReference type="InterPro" id="IPR050662">
    <property type="entry name" value="Sec-metab_biosynth-thioest"/>
</dbReference>
<name>A0A7K1FSF1_9ACTN</name>
<keyword evidence="3" id="KW-1185">Reference proteome</keyword>
<dbReference type="Proteomes" id="UP000460221">
    <property type="component" value="Unassembled WGS sequence"/>
</dbReference>
<evidence type="ECO:0000313" key="2">
    <source>
        <dbReference type="EMBL" id="MTD17066.1"/>
    </source>
</evidence>
<dbReference type="Pfam" id="PF00753">
    <property type="entry name" value="Lactamase_B"/>
    <property type="match status" value="1"/>
</dbReference>
<dbReference type="GO" id="GO:0016787">
    <property type="term" value="F:hydrolase activity"/>
    <property type="evidence" value="ECO:0007669"/>
    <property type="project" value="UniProtKB-KW"/>
</dbReference>
<reference evidence="2 3" key="1">
    <citation type="submission" date="2019-11" db="EMBL/GenBank/DDBJ databases">
        <authorList>
            <person name="Jiang L.-Q."/>
        </authorList>
    </citation>
    <scope>NUCLEOTIDE SEQUENCE [LARGE SCALE GENOMIC DNA]</scope>
    <source>
        <strain evidence="2 3">YIM 132087</strain>
    </source>
</reference>
<dbReference type="SUPFAM" id="SSF56281">
    <property type="entry name" value="Metallo-hydrolase/oxidoreductase"/>
    <property type="match status" value="1"/>
</dbReference>
<comment type="caution">
    <text evidence="2">The sequence shown here is derived from an EMBL/GenBank/DDBJ whole genome shotgun (WGS) entry which is preliminary data.</text>
</comment>
<evidence type="ECO:0000313" key="3">
    <source>
        <dbReference type="Proteomes" id="UP000460221"/>
    </source>
</evidence>
<dbReference type="RefSeq" id="WP_154771065.1">
    <property type="nucleotide sequence ID" value="NZ_WLYK01000013.1"/>
</dbReference>
<evidence type="ECO:0000259" key="1">
    <source>
        <dbReference type="SMART" id="SM00849"/>
    </source>
</evidence>
<keyword evidence="2" id="KW-0378">Hydrolase</keyword>
<dbReference type="Gene3D" id="3.60.15.10">
    <property type="entry name" value="Ribonuclease Z/Hydroxyacylglutathione hydrolase-like"/>
    <property type="match status" value="1"/>
</dbReference>
<dbReference type="SMART" id="SM00849">
    <property type="entry name" value="Lactamase_B"/>
    <property type="match status" value="1"/>
</dbReference>
<proteinExistence type="predicted"/>